<dbReference type="OrthoDB" id="10012174at2759"/>
<dbReference type="SMART" id="SM01114">
    <property type="entry name" value="CXC"/>
    <property type="match status" value="1"/>
</dbReference>
<dbReference type="InterPro" id="IPR033467">
    <property type="entry name" value="Tesmin/TSO1-like_CXC"/>
</dbReference>
<comment type="caution">
    <text evidence="4">The sequence shown here is derived from an EMBL/GenBank/DDBJ whole genome shotgun (WGS) entry which is preliminary data.</text>
</comment>
<dbReference type="Pfam" id="PF16682">
    <property type="entry name" value="MSL2-CXC"/>
    <property type="match status" value="1"/>
</dbReference>
<dbReference type="InterPro" id="IPR013083">
    <property type="entry name" value="Znf_RING/FYVE/PHD"/>
</dbReference>
<dbReference type="GO" id="GO:0072487">
    <property type="term" value="C:MSL complex"/>
    <property type="evidence" value="ECO:0007669"/>
    <property type="project" value="UniProtKB-UniRule"/>
</dbReference>
<reference evidence="5 6" key="2">
    <citation type="journal article" date="2021" name="J. Hered.">
        <title>Feather Gene Expression Elucidates the Developmental Basis of Plumage Iridescence in African Starlings.</title>
        <authorList>
            <person name="Rubenstein D.R."/>
            <person name="Corvelo A."/>
            <person name="MacManes M.D."/>
            <person name="Maia R."/>
            <person name="Narzisi G."/>
            <person name="Rousaki A."/>
            <person name="Vandenabeele P."/>
            <person name="Shawkey M.D."/>
            <person name="Solomon J."/>
        </authorList>
    </citation>
    <scope>NUCLEOTIDE SEQUENCE [LARGE SCALE GENOMIC DNA]</scope>
    <source>
        <strain evidence="5">SS15</strain>
    </source>
</reference>
<keyword evidence="1" id="KW-0158">Chromosome</keyword>
<sequence length="687" mass="74934">MERSGFMPTVFVDADDQDLTIETAKVALDASYPLAIGSSHLKSLKIEICLHWERGSPFPGSLHRHFLKHGIREKKQIPIIIKVIWMILEFPFGMWAMAELNLDNSFRVKKRNLLQDPIAPTNSNCQHYVCKTCKGKKMMMKPSCSWCKDYEQFEENKQLSILVNCYKKLCEYITQTPLARDIIQAVDCSADLLALLKDGAPLHEETEKPSDAALALCLTHSPVPSTSELATDTPGGFTALPESTPNLDLRGSVINGLPPCNGLSVEKLGVSIPSPEHASAIDVCSTGDYIKTEDIPGSLQPVCDTVATSDLCPAGIDICGFSEDIKPGGSLLLSVEEVLRSLETVSSSEVCDSNLQPGLEANMANGPFLQLSPPPLSHNIFMSTDASPHGLSCTAATPKVAKLNRKRSRSESDSEKVQPLPISSIICGPTLGASAPVTVKQENKMSLQPIATVPNGGTTPKISKTVLLSNKSMKKNLEHAPKKSHPKAKPGVLKTKDKAKEKVPSSNVMPGSPTKTVYKKPQEKKGCKCGRATQNPSVLTCRGQRCPCYSNRKACLDCICRGCQNSYMANGEKKLEAFAVPEKALEQTRLTLGINVTSIAVRNASTSTSVINGNCYRFKAAMVLFNLLELLRLDHLYQAEPLRCFPAWRWVCFDLAQSTYNDGSSPRNEQNPLDTNGTSFCFVLFVS</sequence>
<gene>
    <name evidence="5" type="ORF">IHE44_0001862</name>
    <name evidence="4" type="ORF">IHE44_015058</name>
</gene>
<dbReference type="GO" id="GO:0061630">
    <property type="term" value="F:ubiquitin protein ligase activity"/>
    <property type="evidence" value="ECO:0007669"/>
    <property type="project" value="InterPro"/>
</dbReference>
<organism evidence="4">
    <name type="scientific">Lamprotornis superbus</name>
    <dbReference type="NCBI Taxonomy" id="245042"/>
    <lineage>
        <taxon>Eukaryota</taxon>
        <taxon>Metazoa</taxon>
        <taxon>Chordata</taxon>
        <taxon>Craniata</taxon>
        <taxon>Vertebrata</taxon>
        <taxon>Euteleostomi</taxon>
        <taxon>Archelosauria</taxon>
        <taxon>Archosauria</taxon>
        <taxon>Dinosauria</taxon>
        <taxon>Saurischia</taxon>
        <taxon>Theropoda</taxon>
        <taxon>Coelurosauria</taxon>
        <taxon>Aves</taxon>
        <taxon>Neognathae</taxon>
        <taxon>Neoaves</taxon>
        <taxon>Telluraves</taxon>
        <taxon>Australaves</taxon>
        <taxon>Passeriformes</taxon>
        <taxon>Sturnidae</taxon>
        <taxon>Lamprotornis</taxon>
    </lineage>
</organism>
<name>A0A835TUN8_9PASS</name>
<dbReference type="Gene3D" id="3.30.40.10">
    <property type="entry name" value="Zinc/RING finger domain, C3HC4 (zinc finger)"/>
    <property type="match status" value="1"/>
</dbReference>
<dbReference type="CDD" id="cd16522">
    <property type="entry name" value="RING-HC_MSL2"/>
    <property type="match status" value="1"/>
</dbReference>
<dbReference type="CDD" id="cd13122">
    <property type="entry name" value="MSL2_CXC"/>
    <property type="match status" value="1"/>
</dbReference>
<dbReference type="FunFam" id="3.30.40.10:FF:000592">
    <property type="entry name" value="E3 ubiquitin-protein ligase MSL2"/>
    <property type="match status" value="1"/>
</dbReference>
<dbReference type="PANTHER" id="PTHR16048:SF3">
    <property type="entry name" value="E3 UBIQUITIN-PROTEIN LIGASE MSL2"/>
    <property type="match status" value="1"/>
</dbReference>
<evidence type="ECO:0000256" key="1">
    <source>
        <dbReference type="PROSITE-ProRule" id="PRU01396"/>
    </source>
</evidence>
<dbReference type="InterPro" id="IPR032049">
    <property type="entry name" value="Msl2-CXC"/>
</dbReference>
<dbReference type="GO" id="GO:0016567">
    <property type="term" value="P:protein ubiquitination"/>
    <property type="evidence" value="ECO:0007669"/>
    <property type="project" value="TreeGrafter"/>
</dbReference>
<dbReference type="InterPro" id="IPR037922">
    <property type="entry name" value="MSL2"/>
</dbReference>
<feature type="compositionally biased region" description="Basic and acidic residues" evidence="2">
    <location>
        <begin position="494"/>
        <end position="503"/>
    </location>
</feature>
<reference evidence="5" key="3">
    <citation type="submission" date="2022-01" db="EMBL/GenBank/DDBJ databases">
        <authorList>
            <person name="Rubenstein D.R."/>
        </authorList>
    </citation>
    <scope>NUCLEOTIDE SEQUENCE</scope>
    <source>
        <strain evidence="5">SS15</strain>
        <tissue evidence="5">Liver</tissue>
    </source>
</reference>
<evidence type="ECO:0000313" key="5">
    <source>
        <dbReference type="EMBL" id="KAI1235776.1"/>
    </source>
</evidence>
<dbReference type="Pfam" id="PF16685">
    <property type="entry name" value="zf-RING_10"/>
    <property type="match status" value="1"/>
</dbReference>
<reference evidence="4" key="1">
    <citation type="submission" date="2020-10" db="EMBL/GenBank/DDBJ databases">
        <title>Feather gene expression reveals the developmental basis of iridescence in African starlings.</title>
        <authorList>
            <person name="Rubenstein D.R."/>
        </authorList>
    </citation>
    <scope>NUCLEOTIDE SEQUENCE</scope>
    <source>
        <strain evidence="4">SS15</strain>
        <tissue evidence="4">Liver</tissue>
    </source>
</reference>
<feature type="domain" description="CXC MSL2-type" evidence="3">
    <location>
        <begin position="522"/>
        <end position="573"/>
    </location>
</feature>
<accession>A0A835TUN8</accession>
<feature type="compositionally biased region" description="Polar residues" evidence="2">
    <location>
        <begin position="504"/>
        <end position="515"/>
    </location>
</feature>
<feature type="region of interest" description="Disordered" evidence="2">
    <location>
        <begin position="477"/>
        <end position="519"/>
    </location>
</feature>
<evidence type="ECO:0000256" key="2">
    <source>
        <dbReference type="SAM" id="MobiDB-lite"/>
    </source>
</evidence>
<evidence type="ECO:0000313" key="6">
    <source>
        <dbReference type="Proteomes" id="UP000618051"/>
    </source>
</evidence>
<proteinExistence type="inferred from homology"/>
<comment type="similarity">
    <text evidence="1">Belongs to the MSL2 family.</text>
</comment>
<evidence type="ECO:0000259" key="3">
    <source>
        <dbReference type="PROSITE" id="PS52051"/>
    </source>
</evidence>
<dbReference type="PROSITE" id="PS52051">
    <property type="entry name" value="CXC_MSL2"/>
    <property type="match status" value="1"/>
</dbReference>
<keyword evidence="6" id="KW-1185">Reference proteome</keyword>
<dbReference type="EMBL" id="JADDUC010000097">
    <property type="protein sequence ID" value="KAG0118890.1"/>
    <property type="molecule type" value="Genomic_DNA"/>
</dbReference>
<dbReference type="AlphaFoldDB" id="A0A835TUN8"/>
<dbReference type="PANTHER" id="PTHR16048">
    <property type="entry name" value="MSL2-RELATED"/>
    <property type="match status" value="1"/>
</dbReference>
<dbReference type="InterPro" id="IPR032043">
    <property type="entry name" value="Msl2_Znf-RING"/>
</dbReference>
<evidence type="ECO:0000313" key="4">
    <source>
        <dbReference type="EMBL" id="KAG0118890.1"/>
    </source>
</evidence>
<keyword evidence="1" id="KW-0539">Nucleus</keyword>
<protein>
    <recommendedName>
        <fullName evidence="3">CXC MSL2-type domain-containing protein</fullName>
    </recommendedName>
</protein>
<dbReference type="Proteomes" id="UP000618051">
    <property type="component" value="Unassembled WGS sequence"/>
</dbReference>
<dbReference type="EMBL" id="JADDUC020000011">
    <property type="protein sequence ID" value="KAI1235776.1"/>
    <property type="molecule type" value="Genomic_DNA"/>
</dbReference>